<evidence type="ECO:0000313" key="4">
    <source>
        <dbReference type="Proteomes" id="UP000666915"/>
    </source>
</evidence>
<dbReference type="Pfam" id="PF00266">
    <property type="entry name" value="Aminotran_5"/>
    <property type="match status" value="1"/>
</dbReference>
<proteinExistence type="predicted"/>
<keyword evidence="4" id="KW-1185">Reference proteome</keyword>
<protein>
    <submittedName>
        <fullName evidence="3">Aminotransferase class V-fold PLP-dependent enzyme</fullName>
    </submittedName>
</protein>
<reference evidence="3 4" key="1">
    <citation type="submission" date="2021-03" db="EMBL/GenBank/DDBJ databases">
        <authorList>
            <person name="Kanchanasin P."/>
            <person name="Saeng-In P."/>
            <person name="Phongsopitanun W."/>
            <person name="Yuki M."/>
            <person name="Kudo T."/>
            <person name="Ohkuma M."/>
            <person name="Tanasupawat S."/>
        </authorList>
    </citation>
    <scope>NUCLEOTIDE SEQUENCE [LARGE SCALE GENOMIC DNA]</scope>
    <source>
        <strain evidence="3 4">L46</strain>
    </source>
</reference>
<feature type="signal peptide" evidence="1">
    <location>
        <begin position="1"/>
        <end position="18"/>
    </location>
</feature>
<dbReference type="Gene3D" id="3.40.640.10">
    <property type="entry name" value="Type I PLP-dependent aspartate aminotransferase-like (Major domain)"/>
    <property type="match status" value="1"/>
</dbReference>
<dbReference type="InterPro" id="IPR015422">
    <property type="entry name" value="PyrdxlP-dep_Trfase_small"/>
</dbReference>
<dbReference type="GO" id="GO:0008483">
    <property type="term" value="F:transaminase activity"/>
    <property type="evidence" value="ECO:0007669"/>
    <property type="project" value="UniProtKB-KW"/>
</dbReference>
<dbReference type="InterPro" id="IPR015424">
    <property type="entry name" value="PyrdxlP-dep_Trfase"/>
</dbReference>
<accession>A0ABS3R7B4</accession>
<dbReference type="Gene3D" id="3.90.1150.10">
    <property type="entry name" value="Aspartate Aminotransferase, domain 1"/>
    <property type="match status" value="1"/>
</dbReference>
<feature type="chain" id="PRO_5046744427" evidence="1">
    <location>
        <begin position="19"/>
        <end position="488"/>
    </location>
</feature>
<organism evidence="3 4">
    <name type="scientific">Actinomadura nitritigenes</name>
    <dbReference type="NCBI Taxonomy" id="134602"/>
    <lineage>
        <taxon>Bacteria</taxon>
        <taxon>Bacillati</taxon>
        <taxon>Actinomycetota</taxon>
        <taxon>Actinomycetes</taxon>
        <taxon>Streptosporangiales</taxon>
        <taxon>Thermomonosporaceae</taxon>
        <taxon>Actinomadura</taxon>
    </lineage>
</organism>
<keyword evidence="3" id="KW-0032">Aminotransferase</keyword>
<dbReference type="EMBL" id="JAGEOK010000023">
    <property type="protein sequence ID" value="MBO2442122.1"/>
    <property type="molecule type" value="Genomic_DNA"/>
</dbReference>
<evidence type="ECO:0000259" key="2">
    <source>
        <dbReference type="Pfam" id="PF00266"/>
    </source>
</evidence>
<sequence>MRLCMRGCMMSASTDSWAAGATPGTDAEYASTSRLDDLRAAEYGHLDAEGRTYLDYTGAGVAADAQIRAHARRLTGHCYGNPHSENPTSSASTELVERTRAAILGFFDASPDEYEVIFTPNATGACRLVGEAYPFGRGSRLVLTGDNHNSANGIREFARARGAQVVNVPVRGAELRVPDDDVRNALARRRGLLVYPAQSNFTGVQHPLAWVDLAHAHGYDVLLDAAAFVPANRLDLSRTRPDFVPVSWYKVFGYPTGVGALVARRAALARLRRPWFAGGTIQAVSALGGWHVPAPDETAFEDGTLNFLSIPDVEFGIRWIGDIGIDLVHLRVARLTSWLLHRLTGLRHGAGTAMVRVYGPTGTDRRGGTVAFNVLDPRGRIVDERIVARDTAAAGISVRTGCFCNPGAGEGAFHISERALRDRRTLRGGMRTLDEYLDLLQLPSGGAVRASLGLVSNVDDVERLVSFLEETYGDREPDARGLKPRERC</sequence>
<dbReference type="PANTHER" id="PTHR14237:SF19">
    <property type="entry name" value="MITOCHONDRIAL AMIDOXIME REDUCING COMPONENT 1"/>
    <property type="match status" value="1"/>
</dbReference>
<dbReference type="PANTHER" id="PTHR14237">
    <property type="entry name" value="MOLYBDOPTERIN COFACTOR SULFURASE MOSC"/>
    <property type="match status" value="1"/>
</dbReference>
<dbReference type="SUPFAM" id="SSF53383">
    <property type="entry name" value="PLP-dependent transferases"/>
    <property type="match status" value="1"/>
</dbReference>
<evidence type="ECO:0000313" key="3">
    <source>
        <dbReference type="EMBL" id="MBO2442122.1"/>
    </source>
</evidence>
<name>A0ABS3R7B4_9ACTN</name>
<dbReference type="InterPro" id="IPR000192">
    <property type="entry name" value="Aminotrans_V_dom"/>
</dbReference>
<gene>
    <name evidence="3" type="ORF">J4557_31815</name>
</gene>
<dbReference type="InterPro" id="IPR015421">
    <property type="entry name" value="PyrdxlP-dep_Trfase_major"/>
</dbReference>
<evidence type="ECO:0000256" key="1">
    <source>
        <dbReference type="SAM" id="SignalP"/>
    </source>
</evidence>
<dbReference type="Proteomes" id="UP000666915">
    <property type="component" value="Unassembled WGS sequence"/>
</dbReference>
<feature type="domain" description="Aminotransferase class V" evidence="2">
    <location>
        <begin position="53"/>
        <end position="464"/>
    </location>
</feature>
<keyword evidence="3" id="KW-0808">Transferase</keyword>
<keyword evidence="1" id="KW-0732">Signal</keyword>
<comment type="caution">
    <text evidence="3">The sequence shown here is derived from an EMBL/GenBank/DDBJ whole genome shotgun (WGS) entry which is preliminary data.</text>
</comment>